<comment type="similarity">
    <text evidence="1">Belongs to the DprA/Smf family.</text>
</comment>
<sequence>MQFKQSDLESWILLSKVSSAGFSGVNRLLEEVGSPEKIFTTPLEKLSQVSKIDKRIIDFIKNKIPKICLCKDYELIQKLGIKIITWKDPLYPRSLKSIFDPPFLLYLRGELKKEDEKAVAMVGTRRATNYGKIAARKLARELARSGITIVSGMARGIDTCAHEGALEEGGRTVAVLGCGVDVVYPPENRSLMEQIIKQGAVISEFSLGTEPLARNFPRRNRIISGLSMGVVVVEAPLKSGALITVDYALEQGREVFAVPGVITSPYSRGTNRLIKEGAKVVEDVYDILEELKIPFVQKKNKSLIDYQLSFKEKIVFDQLTSSPVHIDEIIEKSGLPVGEVADILMRLQLKGMVREIPGKFFFKEV</sequence>
<evidence type="ECO:0000259" key="2">
    <source>
        <dbReference type="Pfam" id="PF02481"/>
    </source>
</evidence>
<dbReference type="InterPro" id="IPR057666">
    <property type="entry name" value="DrpA_SLOG"/>
</dbReference>
<dbReference type="NCBIfam" id="TIGR00732">
    <property type="entry name" value="dprA"/>
    <property type="match status" value="1"/>
</dbReference>
<dbReference type="Gene3D" id="1.10.10.10">
    <property type="entry name" value="Winged helix-like DNA-binding domain superfamily/Winged helix DNA-binding domain"/>
    <property type="match status" value="1"/>
</dbReference>
<dbReference type="Proteomes" id="UP000280417">
    <property type="component" value="Unassembled WGS sequence"/>
</dbReference>
<protein>
    <submittedName>
        <fullName evidence="4">DNA-protecting protein DprA</fullName>
    </submittedName>
</protein>
<dbReference type="PANTHER" id="PTHR43022">
    <property type="entry name" value="PROTEIN SMF"/>
    <property type="match status" value="1"/>
</dbReference>
<dbReference type="InterPro" id="IPR041614">
    <property type="entry name" value="DprA_WH"/>
</dbReference>
<dbReference type="EMBL" id="QMQA01000068">
    <property type="protein sequence ID" value="RLE13944.1"/>
    <property type="molecule type" value="Genomic_DNA"/>
</dbReference>
<gene>
    <name evidence="4" type="primary">dprA</name>
    <name evidence="4" type="ORF">DRJ04_03350</name>
</gene>
<organism evidence="4 5">
    <name type="scientific">Aerophobetes bacterium</name>
    <dbReference type="NCBI Taxonomy" id="2030807"/>
    <lineage>
        <taxon>Bacteria</taxon>
        <taxon>Candidatus Aerophobota</taxon>
    </lineage>
</organism>
<dbReference type="GO" id="GO:0009294">
    <property type="term" value="P:DNA-mediated transformation"/>
    <property type="evidence" value="ECO:0007669"/>
    <property type="project" value="InterPro"/>
</dbReference>
<accession>A0A662DDR3</accession>
<dbReference type="Pfam" id="PF02481">
    <property type="entry name" value="DNA_processg_A"/>
    <property type="match status" value="1"/>
</dbReference>
<evidence type="ECO:0000256" key="1">
    <source>
        <dbReference type="ARBA" id="ARBA00006525"/>
    </source>
</evidence>
<dbReference type="SUPFAM" id="SSF102405">
    <property type="entry name" value="MCP/YpsA-like"/>
    <property type="match status" value="1"/>
</dbReference>
<dbReference type="PANTHER" id="PTHR43022:SF1">
    <property type="entry name" value="PROTEIN SMF"/>
    <property type="match status" value="1"/>
</dbReference>
<reference evidence="4 5" key="1">
    <citation type="submission" date="2018-06" db="EMBL/GenBank/DDBJ databases">
        <title>Extensive metabolic versatility and redundancy in microbially diverse, dynamic hydrothermal sediments.</title>
        <authorList>
            <person name="Dombrowski N."/>
            <person name="Teske A."/>
            <person name="Baker B.J."/>
        </authorList>
    </citation>
    <scope>NUCLEOTIDE SEQUENCE [LARGE SCALE GENOMIC DNA]</scope>
    <source>
        <strain evidence="4">B3_G15</strain>
    </source>
</reference>
<dbReference type="AlphaFoldDB" id="A0A662DDR3"/>
<proteinExistence type="inferred from homology"/>
<feature type="domain" description="Smf/DprA SLOG" evidence="2">
    <location>
        <begin position="82"/>
        <end position="291"/>
    </location>
</feature>
<feature type="domain" description="DprA winged helix" evidence="3">
    <location>
        <begin position="311"/>
        <end position="359"/>
    </location>
</feature>
<dbReference type="InterPro" id="IPR036388">
    <property type="entry name" value="WH-like_DNA-bd_sf"/>
</dbReference>
<evidence type="ECO:0000259" key="3">
    <source>
        <dbReference type="Pfam" id="PF17782"/>
    </source>
</evidence>
<dbReference type="Gene3D" id="3.40.50.450">
    <property type="match status" value="1"/>
</dbReference>
<evidence type="ECO:0000313" key="5">
    <source>
        <dbReference type="Proteomes" id="UP000280417"/>
    </source>
</evidence>
<comment type="caution">
    <text evidence="4">The sequence shown here is derived from an EMBL/GenBank/DDBJ whole genome shotgun (WGS) entry which is preliminary data.</text>
</comment>
<dbReference type="SUPFAM" id="SSF47781">
    <property type="entry name" value="RuvA domain 2-like"/>
    <property type="match status" value="1"/>
</dbReference>
<name>A0A662DDR3_UNCAE</name>
<dbReference type="Pfam" id="PF17782">
    <property type="entry name" value="WHD_DprA"/>
    <property type="match status" value="1"/>
</dbReference>
<dbReference type="InterPro" id="IPR003488">
    <property type="entry name" value="DprA"/>
</dbReference>
<dbReference type="InterPro" id="IPR010994">
    <property type="entry name" value="RuvA_2-like"/>
</dbReference>
<evidence type="ECO:0000313" key="4">
    <source>
        <dbReference type="EMBL" id="RLE13944.1"/>
    </source>
</evidence>